<evidence type="ECO:0000259" key="20">
    <source>
        <dbReference type="PROSITE" id="PS50011"/>
    </source>
</evidence>
<dbReference type="SMART" id="SM00220">
    <property type="entry name" value="S_TKc"/>
    <property type="match status" value="1"/>
</dbReference>
<dbReference type="FunFam" id="1.10.510.10:FF:000060">
    <property type="entry name" value="G-type lectin S-receptor-like serine/threonine-protein kinase"/>
    <property type="match status" value="1"/>
</dbReference>
<evidence type="ECO:0000256" key="10">
    <source>
        <dbReference type="ARBA" id="ARBA00022840"/>
    </source>
</evidence>
<dbReference type="InterPro" id="IPR008271">
    <property type="entry name" value="Ser/Thr_kinase_AS"/>
</dbReference>
<keyword evidence="4" id="KW-0808">Transferase</keyword>
<evidence type="ECO:0000256" key="12">
    <source>
        <dbReference type="ARBA" id="ARBA00023136"/>
    </source>
</evidence>
<accession>A0AAN7M8F2</accession>
<proteinExistence type="predicted"/>
<dbReference type="FunFam" id="3.30.200.20:FF:000195">
    <property type="entry name" value="G-type lectin S-receptor-like serine/threonine-protein kinase"/>
    <property type="match status" value="1"/>
</dbReference>
<evidence type="ECO:0000256" key="8">
    <source>
        <dbReference type="ARBA" id="ARBA00022741"/>
    </source>
</evidence>
<comment type="caution">
    <text evidence="22">The sequence shown here is derived from an EMBL/GenBank/DDBJ whole genome shotgun (WGS) entry which is preliminary data.</text>
</comment>
<dbReference type="SUPFAM" id="SSF56112">
    <property type="entry name" value="Protein kinase-like (PK-like)"/>
    <property type="match status" value="1"/>
</dbReference>
<keyword evidence="3" id="KW-0723">Serine/threonine-protein kinase</keyword>
<evidence type="ECO:0000256" key="17">
    <source>
        <dbReference type="ARBA" id="ARBA00048679"/>
    </source>
</evidence>
<keyword evidence="14" id="KW-0675">Receptor</keyword>
<dbReference type="AlphaFoldDB" id="A0AAN7M8F2"/>
<evidence type="ECO:0000313" key="22">
    <source>
        <dbReference type="EMBL" id="KAK4805063.1"/>
    </source>
</evidence>
<evidence type="ECO:0000256" key="9">
    <source>
        <dbReference type="ARBA" id="ARBA00022777"/>
    </source>
</evidence>
<evidence type="ECO:0000256" key="11">
    <source>
        <dbReference type="ARBA" id="ARBA00022989"/>
    </source>
</evidence>
<comment type="catalytic activity">
    <reaction evidence="16">
        <text>L-threonyl-[protein] + ATP = O-phospho-L-threonyl-[protein] + ADP + H(+)</text>
        <dbReference type="Rhea" id="RHEA:46608"/>
        <dbReference type="Rhea" id="RHEA-COMP:11060"/>
        <dbReference type="Rhea" id="RHEA-COMP:11605"/>
        <dbReference type="ChEBI" id="CHEBI:15378"/>
        <dbReference type="ChEBI" id="CHEBI:30013"/>
        <dbReference type="ChEBI" id="CHEBI:30616"/>
        <dbReference type="ChEBI" id="CHEBI:61977"/>
        <dbReference type="ChEBI" id="CHEBI:456216"/>
        <dbReference type="EC" id="2.7.11.1"/>
    </reaction>
</comment>
<organism evidence="22 23">
    <name type="scientific">Trapa natans</name>
    <name type="common">Water chestnut</name>
    <dbReference type="NCBI Taxonomy" id="22666"/>
    <lineage>
        <taxon>Eukaryota</taxon>
        <taxon>Viridiplantae</taxon>
        <taxon>Streptophyta</taxon>
        <taxon>Embryophyta</taxon>
        <taxon>Tracheophyta</taxon>
        <taxon>Spermatophyta</taxon>
        <taxon>Magnoliopsida</taxon>
        <taxon>eudicotyledons</taxon>
        <taxon>Gunneridae</taxon>
        <taxon>Pentapetalae</taxon>
        <taxon>rosids</taxon>
        <taxon>malvids</taxon>
        <taxon>Myrtales</taxon>
        <taxon>Lythraceae</taxon>
        <taxon>Trapa</taxon>
    </lineage>
</organism>
<dbReference type="GO" id="GO:0005524">
    <property type="term" value="F:ATP binding"/>
    <property type="evidence" value="ECO:0007669"/>
    <property type="project" value="UniProtKB-UniRule"/>
</dbReference>
<keyword evidence="10 18" id="KW-0067">ATP-binding</keyword>
<keyword evidence="23" id="KW-1185">Reference proteome</keyword>
<evidence type="ECO:0000256" key="2">
    <source>
        <dbReference type="ARBA" id="ARBA00012513"/>
    </source>
</evidence>
<dbReference type="InterPro" id="IPR011009">
    <property type="entry name" value="Kinase-like_dom_sf"/>
</dbReference>
<dbReference type="EMBL" id="JAXQNO010000001">
    <property type="protein sequence ID" value="KAK4805063.1"/>
    <property type="molecule type" value="Genomic_DNA"/>
</dbReference>
<feature type="domain" description="Protein kinase" evidence="20">
    <location>
        <begin position="434"/>
        <end position="721"/>
    </location>
</feature>
<dbReference type="PANTHER" id="PTHR27002">
    <property type="entry name" value="RECEPTOR-LIKE SERINE/THREONINE-PROTEIN KINASE SD1-8"/>
    <property type="match status" value="1"/>
</dbReference>
<evidence type="ECO:0000256" key="13">
    <source>
        <dbReference type="ARBA" id="ARBA00023157"/>
    </source>
</evidence>
<dbReference type="InterPro" id="IPR038408">
    <property type="entry name" value="GNK2_sf"/>
</dbReference>
<evidence type="ECO:0000313" key="23">
    <source>
        <dbReference type="Proteomes" id="UP001346149"/>
    </source>
</evidence>
<keyword evidence="13" id="KW-1015">Disulfide bond</keyword>
<keyword evidence="9" id="KW-0418">Kinase</keyword>
<keyword evidence="12 19" id="KW-0472">Membrane</keyword>
<dbReference type="Pfam" id="PF01657">
    <property type="entry name" value="Stress-antifung"/>
    <property type="match status" value="2"/>
</dbReference>
<evidence type="ECO:0000256" key="5">
    <source>
        <dbReference type="ARBA" id="ARBA00022692"/>
    </source>
</evidence>
<dbReference type="PANTHER" id="PTHR27002:SF123">
    <property type="entry name" value="CYSTEINE-RICH RECEPTOR-LIKE PROTEIN KINASE 45"/>
    <property type="match status" value="1"/>
</dbReference>
<dbReference type="GO" id="GO:0005886">
    <property type="term" value="C:plasma membrane"/>
    <property type="evidence" value="ECO:0007669"/>
    <property type="project" value="TreeGrafter"/>
</dbReference>
<dbReference type="FunFam" id="3.30.430.20:FF:000002">
    <property type="entry name" value="Cysteine-rich receptor-like protein kinase 10"/>
    <property type="match status" value="1"/>
</dbReference>
<dbReference type="CDD" id="cd14066">
    <property type="entry name" value="STKc_IRAK"/>
    <property type="match status" value="1"/>
</dbReference>
<dbReference type="GO" id="GO:0004674">
    <property type="term" value="F:protein serine/threonine kinase activity"/>
    <property type="evidence" value="ECO:0007669"/>
    <property type="project" value="UniProtKB-KW"/>
</dbReference>
<feature type="domain" description="Gnk2-homologous" evidence="21">
    <location>
        <begin position="91"/>
        <end position="193"/>
    </location>
</feature>
<dbReference type="Gene3D" id="3.30.200.20">
    <property type="entry name" value="Phosphorylase Kinase, domain 1"/>
    <property type="match status" value="1"/>
</dbReference>
<comment type="catalytic activity">
    <reaction evidence="17">
        <text>L-seryl-[protein] + ATP = O-phospho-L-seryl-[protein] + ADP + H(+)</text>
        <dbReference type="Rhea" id="RHEA:17989"/>
        <dbReference type="Rhea" id="RHEA-COMP:9863"/>
        <dbReference type="Rhea" id="RHEA-COMP:11604"/>
        <dbReference type="ChEBI" id="CHEBI:15378"/>
        <dbReference type="ChEBI" id="CHEBI:29999"/>
        <dbReference type="ChEBI" id="CHEBI:30616"/>
        <dbReference type="ChEBI" id="CHEBI:83421"/>
        <dbReference type="ChEBI" id="CHEBI:456216"/>
        <dbReference type="EC" id="2.7.11.1"/>
    </reaction>
</comment>
<keyword evidence="6" id="KW-0732">Signal</keyword>
<dbReference type="PROSITE" id="PS51473">
    <property type="entry name" value="GNK2"/>
    <property type="match status" value="2"/>
</dbReference>
<dbReference type="InterPro" id="IPR017441">
    <property type="entry name" value="Protein_kinase_ATP_BS"/>
</dbReference>
<name>A0AAN7M8F2_TRANT</name>
<keyword evidence="15" id="KW-0325">Glycoprotein</keyword>
<evidence type="ECO:0000256" key="4">
    <source>
        <dbReference type="ARBA" id="ARBA00022679"/>
    </source>
</evidence>
<evidence type="ECO:0000256" key="16">
    <source>
        <dbReference type="ARBA" id="ARBA00047899"/>
    </source>
</evidence>
<protein>
    <recommendedName>
        <fullName evidence="2">non-specific serine/threonine protein kinase</fullName>
        <ecNumber evidence="2">2.7.11.1</ecNumber>
    </recommendedName>
</protein>
<dbReference type="InterPro" id="IPR000719">
    <property type="entry name" value="Prot_kinase_dom"/>
</dbReference>
<dbReference type="Pfam" id="PF00069">
    <property type="entry name" value="Pkinase"/>
    <property type="match status" value="1"/>
</dbReference>
<feature type="domain" description="Gnk2-homologous" evidence="21">
    <location>
        <begin position="200"/>
        <end position="307"/>
    </location>
</feature>
<evidence type="ECO:0000256" key="18">
    <source>
        <dbReference type="PROSITE-ProRule" id="PRU10141"/>
    </source>
</evidence>
<keyword evidence="8 18" id="KW-0547">Nucleotide-binding</keyword>
<evidence type="ECO:0000259" key="21">
    <source>
        <dbReference type="PROSITE" id="PS51473"/>
    </source>
</evidence>
<reference evidence="22 23" key="1">
    <citation type="journal article" date="2023" name="Hortic Res">
        <title>Pangenome of water caltrop reveals structural variations and asymmetric subgenome divergence after allopolyploidization.</title>
        <authorList>
            <person name="Zhang X."/>
            <person name="Chen Y."/>
            <person name="Wang L."/>
            <person name="Yuan Y."/>
            <person name="Fang M."/>
            <person name="Shi L."/>
            <person name="Lu R."/>
            <person name="Comes H.P."/>
            <person name="Ma Y."/>
            <person name="Chen Y."/>
            <person name="Huang G."/>
            <person name="Zhou Y."/>
            <person name="Zheng Z."/>
            <person name="Qiu Y."/>
        </authorList>
    </citation>
    <scope>NUCLEOTIDE SEQUENCE [LARGE SCALE GENOMIC DNA]</scope>
    <source>
        <strain evidence="22">F231</strain>
    </source>
</reference>
<dbReference type="PROSITE" id="PS00108">
    <property type="entry name" value="PROTEIN_KINASE_ST"/>
    <property type="match status" value="1"/>
</dbReference>
<comment type="subcellular location">
    <subcellularLocation>
        <location evidence="1">Membrane</location>
        <topology evidence="1">Single-pass membrane protein</topology>
    </subcellularLocation>
</comment>
<evidence type="ECO:0000256" key="15">
    <source>
        <dbReference type="ARBA" id="ARBA00023180"/>
    </source>
</evidence>
<evidence type="ECO:0000256" key="19">
    <source>
        <dbReference type="SAM" id="Phobius"/>
    </source>
</evidence>
<evidence type="ECO:0000256" key="1">
    <source>
        <dbReference type="ARBA" id="ARBA00004167"/>
    </source>
</evidence>
<feature type="transmembrane region" description="Helical" evidence="19">
    <location>
        <begin position="329"/>
        <end position="353"/>
    </location>
</feature>
<sequence>MGQDHMLSLQLPLCFLFKHFPVTLWVRKSWPIIERFISSSVLLRISRISWLSTMDRFWLLSVKISFQSMAFSTICIIIIINEAHAVDVLDYFDRECSSQYQPYAPNSTFETNLQTLLGSLIASTPSTGFNSTVVGDNDDRVYGHAMCRGDINSTACRGCLETAANGIVYLCNRTLEAIIWYELCQIQYSFKNFSVMVFTGKYSNPSYFRKNASDPDRLRSHWKYMMTNISEGAAVNSSLRMFATGEVSMSASRAVYGLVQCTGDISSHDCTTCLASAVGDLETCCGSTEGGTVMSINCNARFELFEFYSGPPTFMLTYNYYNGSKWKTWMTAVLALVIGFLVSVLVGCSAVLYRRRRNGQLGKAHLYRIGLRTIHSTKDGGFVIFADAEIAQSELFHGFAAPMEVRMTEEGDLVSSDELPFMDLALVMAATDNFSTANKLGQGGFGAVYKGVLPDGKEIAVKRLSKRTWQGLKEFQNEVTLIGRLKHRNLVRLLGWGMEGDEKLLIYEFMPNRSLDLFIFDQENRARLNWATCRSIIDGIARGLVYLHEDSRPTIIHRDLKPSNVLLESTMVARISDFGMARIFSEKQSTANTRRVVGSLGYMAPEYAMGGIFSVKSDVFSFGVILLEIISGKKNTGFHVTELAPTLLAYAWRLWKDGTVLDLVDPSLLTEPDVSSEIRRCIQIGLLCLQEDPADRPTMSEAVTLLGSEAEALREPKQPAFSMVRTGPAVERSSDASFSANELTISGVTPR</sequence>
<evidence type="ECO:0000256" key="14">
    <source>
        <dbReference type="ARBA" id="ARBA00023170"/>
    </source>
</evidence>
<evidence type="ECO:0000256" key="6">
    <source>
        <dbReference type="ARBA" id="ARBA00022729"/>
    </source>
</evidence>
<dbReference type="Proteomes" id="UP001346149">
    <property type="component" value="Unassembled WGS sequence"/>
</dbReference>
<dbReference type="Gene3D" id="1.10.510.10">
    <property type="entry name" value="Transferase(Phosphotransferase) domain 1"/>
    <property type="match status" value="1"/>
</dbReference>
<keyword evidence="7" id="KW-0677">Repeat</keyword>
<dbReference type="EC" id="2.7.11.1" evidence="2"/>
<evidence type="ECO:0000256" key="7">
    <source>
        <dbReference type="ARBA" id="ARBA00022737"/>
    </source>
</evidence>
<dbReference type="PROSITE" id="PS00107">
    <property type="entry name" value="PROTEIN_KINASE_ATP"/>
    <property type="match status" value="1"/>
</dbReference>
<dbReference type="InterPro" id="IPR002902">
    <property type="entry name" value="GNK2"/>
</dbReference>
<gene>
    <name evidence="22" type="ORF">SAY86_004880</name>
</gene>
<evidence type="ECO:0000256" key="3">
    <source>
        <dbReference type="ARBA" id="ARBA00022527"/>
    </source>
</evidence>
<keyword evidence="5 19" id="KW-0812">Transmembrane</keyword>
<keyword evidence="11 19" id="KW-1133">Transmembrane helix</keyword>
<feature type="binding site" evidence="18">
    <location>
        <position position="462"/>
    </location>
    <ligand>
        <name>ATP</name>
        <dbReference type="ChEBI" id="CHEBI:30616"/>
    </ligand>
</feature>
<dbReference type="Gene3D" id="3.30.430.20">
    <property type="entry name" value="Gnk2 domain, C-X8-C-X2-C motif"/>
    <property type="match status" value="2"/>
</dbReference>
<dbReference type="PROSITE" id="PS50011">
    <property type="entry name" value="PROTEIN_KINASE_DOM"/>
    <property type="match status" value="1"/>
</dbReference>
<dbReference type="CDD" id="cd23509">
    <property type="entry name" value="Gnk2-like"/>
    <property type="match status" value="2"/>
</dbReference>